<proteinExistence type="predicted"/>
<organism evidence="2 3">
    <name type="scientific">Elizabethkingia meningoseptica</name>
    <name type="common">Chryseobacterium meningosepticum</name>
    <dbReference type="NCBI Taxonomy" id="238"/>
    <lineage>
        <taxon>Bacteria</taxon>
        <taxon>Pseudomonadati</taxon>
        <taxon>Bacteroidota</taxon>
        <taxon>Flavobacteriia</taxon>
        <taxon>Flavobacteriales</taxon>
        <taxon>Weeksellaceae</taxon>
        <taxon>Elizabethkingia</taxon>
    </lineage>
</organism>
<feature type="transmembrane region" description="Helical" evidence="1">
    <location>
        <begin position="46"/>
        <end position="64"/>
    </location>
</feature>
<evidence type="ECO:0000313" key="2">
    <source>
        <dbReference type="EMBL" id="OOH93670.1"/>
    </source>
</evidence>
<feature type="transmembrane region" description="Helical" evidence="1">
    <location>
        <begin position="99"/>
        <end position="117"/>
    </location>
</feature>
<keyword evidence="1" id="KW-1133">Transmembrane helix</keyword>
<evidence type="ECO:0000313" key="3">
    <source>
        <dbReference type="Proteomes" id="UP000188947"/>
    </source>
</evidence>
<dbReference type="eggNOG" id="ENOG50334NK">
    <property type="taxonomic scope" value="Bacteria"/>
</dbReference>
<keyword evidence="3" id="KW-1185">Reference proteome</keyword>
<dbReference type="Proteomes" id="UP000188947">
    <property type="component" value="Unassembled WGS sequence"/>
</dbReference>
<evidence type="ECO:0000256" key="1">
    <source>
        <dbReference type="SAM" id="Phobius"/>
    </source>
</evidence>
<comment type="caution">
    <text evidence="2">The sequence shown here is derived from an EMBL/GenBank/DDBJ whole genome shotgun (WGS) entry which is preliminary data.</text>
</comment>
<dbReference type="STRING" id="238.BBD35_09395"/>
<dbReference type="EMBL" id="MPOG01000016">
    <property type="protein sequence ID" value="OOH93670.1"/>
    <property type="molecule type" value="Genomic_DNA"/>
</dbReference>
<keyword evidence="1" id="KW-0472">Membrane</keyword>
<reference evidence="2 3" key="1">
    <citation type="submission" date="2016-11" db="EMBL/GenBank/DDBJ databases">
        <title>Genome sequence and comparative genomic analysis of clinical strain Elizabethkingia meningoseptica 61421 PRCM.</title>
        <authorList>
            <person name="Wang M."/>
            <person name="Hu S."/>
            <person name="Cao L."/>
            <person name="Jiang T."/>
            <person name="Zhou Y."/>
            <person name="Ming D."/>
        </authorList>
    </citation>
    <scope>NUCLEOTIDE SEQUENCE [LARGE SCALE GENOMIC DNA]</scope>
    <source>
        <strain evidence="2 3">61421 PRCM</strain>
    </source>
</reference>
<dbReference type="OrthoDB" id="1257838at2"/>
<protein>
    <submittedName>
        <fullName evidence="2">Uncharacterized protein</fullName>
    </submittedName>
</protein>
<name>A0A1V3TWX0_ELIME</name>
<dbReference type="AlphaFoldDB" id="A0A1V3TWX0"/>
<accession>A0A1V3TWX0</accession>
<gene>
    <name evidence="2" type="ORF">BMF97_14660</name>
</gene>
<feature type="transmembrane region" description="Helical" evidence="1">
    <location>
        <begin position="20"/>
        <end position="39"/>
    </location>
</feature>
<keyword evidence="1" id="KW-0812">Transmembrane</keyword>
<dbReference type="RefSeq" id="WP_069213786.1">
    <property type="nucleotide sequence ID" value="NZ_CP016378.1"/>
</dbReference>
<sequence length="148" mass="17099">MDEFKHLNKHSTGYLVKQYPSFQHAVVIAWILIAIVIIIKTSYLKTGIVLLVVFSLLTILAFRFPKTCIDKASGFITVNMGDKKRQKQYSFGDFESFELQTLYIGFIPLGSFLYANFKNTSKLKRPLISQSFGKKRMQELYNELEQIT</sequence>